<dbReference type="Pfam" id="PF18306">
    <property type="entry name" value="LDcluster4"/>
    <property type="match status" value="1"/>
</dbReference>
<dbReference type="Gene3D" id="3.40.50.450">
    <property type="match status" value="1"/>
</dbReference>
<dbReference type="GO" id="GO:0005829">
    <property type="term" value="C:cytosol"/>
    <property type="evidence" value="ECO:0007669"/>
    <property type="project" value="TreeGrafter"/>
</dbReference>
<proteinExistence type="predicted"/>
<dbReference type="GeneID" id="24820127"/>
<keyword evidence="2" id="KW-1185">Reference proteome</keyword>
<dbReference type="InterPro" id="IPR052341">
    <property type="entry name" value="LOG_family_nucleotidases"/>
</dbReference>
<dbReference type="AlphaFoldDB" id="A0A0D5C1J4"/>
<evidence type="ECO:0000313" key="2">
    <source>
        <dbReference type="Proteomes" id="UP000032408"/>
    </source>
</evidence>
<dbReference type="InterPro" id="IPR005268">
    <property type="entry name" value="CHP00725"/>
</dbReference>
<organism evidence="1 2">
    <name type="scientific">Nitrosopumilus adriaticus</name>
    <dbReference type="NCBI Taxonomy" id="1580092"/>
    <lineage>
        <taxon>Archaea</taxon>
        <taxon>Nitrososphaerota</taxon>
        <taxon>Nitrososphaeria</taxon>
        <taxon>Nitrosopumilales</taxon>
        <taxon>Nitrosopumilaceae</taxon>
        <taxon>Nitrosopumilus</taxon>
    </lineage>
</organism>
<accession>A0A0D5C1J4</accession>
<gene>
    <name evidence="1" type="ORF">NADRNF5_0902</name>
</gene>
<protein>
    <recommendedName>
        <fullName evidence="3">Rossmann fold nucleotide-binding protein</fullName>
    </recommendedName>
</protein>
<dbReference type="KEGG" id="nin:NADRNF5_0902"/>
<name>A0A0D5C1J4_9ARCH</name>
<dbReference type="EMBL" id="CP011070">
    <property type="protein sequence ID" value="AJW70596.1"/>
    <property type="molecule type" value="Genomic_DNA"/>
</dbReference>
<evidence type="ECO:0000313" key="1">
    <source>
        <dbReference type="EMBL" id="AJW70596.1"/>
    </source>
</evidence>
<dbReference type="PANTHER" id="PTHR43393:SF3">
    <property type="entry name" value="LYSINE DECARBOXYLASE-LIKE PROTEIN"/>
    <property type="match status" value="1"/>
</dbReference>
<dbReference type="Proteomes" id="UP000032408">
    <property type="component" value="Chromosome"/>
</dbReference>
<dbReference type="NCBIfam" id="TIGR00725">
    <property type="entry name" value="TIGR00725 family protein"/>
    <property type="match status" value="1"/>
</dbReference>
<dbReference type="SUPFAM" id="SSF102405">
    <property type="entry name" value="MCP/YpsA-like"/>
    <property type="match status" value="1"/>
</dbReference>
<reference evidence="1 2" key="2">
    <citation type="journal article" date="2016" name="ISME J.">
        <title>Physiological and genomic characterization of two novel marine thaumarchaeal strains indicates niche differentiation.</title>
        <authorList>
            <person name="Bayer B."/>
            <person name="Vojvoda J."/>
            <person name="Offre P."/>
            <person name="Alves R.J."/>
            <person name="Elisabeth N.H."/>
            <person name="Garcia J.A."/>
            <person name="Volland J.M."/>
            <person name="Srivastava A."/>
            <person name="Schleper C."/>
            <person name="Herndl G.J."/>
        </authorList>
    </citation>
    <scope>NUCLEOTIDE SEQUENCE [LARGE SCALE GENOMIC DNA]</scope>
    <source>
        <strain evidence="1 2">NF5</strain>
    </source>
</reference>
<dbReference type="InterPro" id="IPR041164">
    <property type="entry name" value="LDcluster4"/>
</dbReference>
<evidence type="ECO:0008006" key="3">
    <source>
        <dbReference type="Google" id="ProtNLM"/>
    </source>
</evidence>
<sequence length="169" mass="17524">MVKKRQILVIGHNTNGCTPEHEKIAYDVGMEIAKSNSVLICGGLGGVMTAAAHGASDGGGLTIGIIPQNDPSMANEFCDIVIPTGMGLARDFLNALSADGVIIIGGGSGTLSETAAAYMYKKPMVAIRNLGGPVVPFIDGFIDQRENVKIIGVDTAQEAVKKILELITA</sequence>
<reference evidence="2" key="1">
    <citation type="submission" date="2015-03" db="EMBL/GenBank/DDBJ databases">
        <title>Characterization of two novel Thaumarchaeota isolated from the Northern Adriatic Sea.</title>
        <authorList>
            <person name="Bayer B."/>
            <person name="Vojvoda J."/>
            <person name="Offre P."/>
            <person name="Srivastava A."/>
            <person name="Elisabeth N."/>
            <person name="Garcia J.A.L."/>
            <person name="Schleper C."/>
            <person name="Herndl G.J."/>
        </authorList>
    </citation>
    <scope>NUCLEOTIDE SEQUENCE [LARGE SCALE GENOMIC DNA]</scope>
    <source>
        <strain evidence="2">NF5</strain>
    </source>
</reference>
<dbReference type="STRING" id="1580092.NADRNF5_0902"/>
<dbReference type="HOGENOM" id="CLU_107614_2_0_2"/>
<dbReference type="PANTHER" id="PTHR43393">
    <property type="entry name" value="CYTOKININ RIBOSIDE 5'-MONOPHOSPHATE PHOSPHORIBOHYDROLASE"/>
    <property type="match status" value="1"/>
</dbReference>
<dbReference type="RefSeq" id="WP_048115952.1">
    <property type="nucleotide sequence ID" value="NZ_CP011070.1"/>
</dbReference>
<dbReference type="OrthoDB" id="9570at2157"/>